<proteinExistence type="predicted"/>
<gene>
    <name evidence="1" type="ORF">SteCoe_4787</name>
</gene>
<keyword evidence="2" id="KW-1185">Reference proteome</keyword>
<name>A0A1R2CTW9_9CILI</name>
<organism evidence="1 2">
    <name type="scientific">Stentor coeruleus</name>
    <dbReference type="NCBI Taxonomy" id="5963"/>
    <lineage>
        <taxon>Eukaryota</taxon>
        <taxon>Sar</taxon>
        <taxon>Alveolata</taxon>
        <taxon>Ciliophora</taxon>
        <taxon>Postciliodesmatophora</taxon>
        <taxon>Heterotrichea</taxon>
        <taxon>Heterotrichida</taxon>
        <taxon>Stentoridae</taxon>
        <taxon>Stentor</taxon>
    </lineage>
</organism>
<accession>A0A1R2CTW9</accession>
<dbReference type="Proteomes" id="UP000187209">
    <property type="component" value="Unassembled WGS sequence"/>
</dbReference>
<dbReference type="AlphaFoldDB" id="A0A1R2CTW9"/>
<evidence type="ECO:0000313" key="1">
    <source>
        <dbReference type="EMBL" id="OMJ92448.1"/>
    </source>
</evidence>
<protein>
    <submittedName>
        <fullName evidence="1">Uncharacterized protein</fullName>
    </submittedName>
</protein>
<dbReference type="EMBL" id="MPUH01000061">
    <property type="protein sequence ID" value="OMJ92448.1"/>
    <property type="molecule type" value="Genomic_DNA"/>
</dbReference>
<reference evidence="1 2" key="1">
    <citation type="submission" date="2016-11" db="EMBL/GenBank/DDBJ databases">
        <title>The macronuclear genome of Stentor coeruleus: a giant cell with tiny introns.</title>
        <authorList>
            <person name="Slabodnick M."/>
            <person name="Ruby J.G."/>
            <person name="Reiff S.B."/>
            <person name="Swart E.C."/>
            <person name="Gosai S."/>
            <person name="Prabakaran S."/>
            <person name="Witkowska E."/>
            <person name="Larue G.E."/>
            <person name="Fisher S."/>
            <person name="Freeman R.M."/>
            <person name="Gunawardena J."/>
            <person name="Chu W."/>
            <person name="Stover N.A."/>
            <person name="Gregory B.D."/>
            <person name="Nowacki M."/>
            <person name="Derisi J."/>
            <person name="Roy S.W."/>
            <person name="Marshall W.F."/>
            <person name="Sood P."/>
        </authorList>
    </citation>
    <scope>NUCLEOTIDE SEQUENCE [LARGE SCALE GENOMIC DNA]</scope>
    <source>
        <strain evidence="1">WM001</strain>
    </source>
</reference>
<evidence type="ECO:0000313" key="2">
    <source>
        <dbReference type="Proteomes" id="UP000187209"/>
    </source>
</evidence>
<sequence length="288" mass="33744">MKSASENDLRFFLYGLFREKSEARLKSVKKGQYLAKTLNTQRIAVSQEAERAKESNKGATYEAVGTLIHRKVDKLPNDITLAMKEYISSKLFSPLLEQKKNENLENFFIVKTTQEKYQIINSIFHDNKTKPACTKTSGNVEKKIEFFDKNREKKERIIDPFELRIRLIDERIKRTVDNDVKQENLKRKEEQRKGIKFNFKKQKKGIMLTDKFYTLNMKAKHTLGNISKMLEVQTKSQKSESHFFNSELNSMDENPNDRKMEGMSKIINESSRIHFPSISTKTSRKNLN</sequence>
<comment type="caution">
    <text evidence="1">The sequence shown here is derived from an EMBL/GenBank/DDBJ whole genome shotgun (WGS) entry which is preliminary data.</text>
</comment>